<evidence type="ECO:0000259" key="2">
    <source>
        <dbReference type="Pfam" id="PF06724"/>
    </source>
</evidence>
<feature type="transmembrane region" description="Helical" evidence="1">
    <location>
        <begin position="67"/>
        <end position="88"/>
    </location>
</feature>
<sequence length="275" mass="28517">MGAVTEARTAAHAVEDAEWFRVLARSGYVANGVVHLILGVLTLAVAVGSDGASDQTMVFRAIAAAPLGFAALWALTVGFSALGLWQLVQSVLMRRRGDEMRAAVWGRRLGAWGQALVFLALGLIAAAVALGARPDAEATAEDLSSVLLEIWGGAVVLGLTGLGVAIGGVSFLVMGVRRSFENRMTLPDGRLGTTIRVLGIVGFVAKGVALTIVGILLLIATVSADADVAGGLDGAVQALFRLTLGPYLVAAVAAGLVCYGVFTVFRARYARLTWR</sequence>
<keyword evidence="4" id="KW-1185">Reference proteome</keyword>
<reference evidence="3 4" key="1">
    <citation type="submission" date="2023-06" db="EMBL/GenBank/DDBJ databases">
        <title>Rock-solubilizing bacteria, Microbacterium invictum, promotes re-establishment of vegetation in rocky wasteland by accelerating rock bio-weathering and reshaping soil bacterial community.</title>
        <authorList>
            <person name="Liu C."/>
        </authorList>
    </citation>
    <scope>NUCLEOTIDE SEQUENCE [LARGE SCALE GENOMIC DNA]</scope>
    <source>
        <strain evidence="3 4">X-18</strain>
    </source>
</reference>
<dbReference type="Pfam" id="PF06724">
    <property type="entry name" value="DUF1206"/>
    <property type="match status" value="3"/>
</dbReference>
<proteinExistence type="predicted"/>
<evidence type="ECO:0000313" key="3">
    <source>
        <dbReference type="EMBL" id="WQB69349.1"/>
    </source>
</evidence>
<feature type="transmembrane region" description="Helical" evidence="1">
    <location>
        <begin position="28"/>
        <end position="47"/>
    </location>
</feature>
<keyword evidence="1" id="KW-0472">Membrane</keyword>
<feature type="domain" description="DUF1206" evidence="2">
    <location>
        <begin position="109"/>
        <end position="178"/>
    </location>
</feature>
<organism evidence="3 4">
    <name type="scientific">Microbacterium invictum</name>
    <dbReference type="NCBI Taxonomy" id="515415"/>
    <lineage>
        <taxon>Bacteria</taxon>
        <taxon>Bacillati</taxon>
        <taxon>Actinomycetota</taxon>
        <taxon>Actinomycetes</taxon>
        <taxon>Micrococcales</taxon>
        <taxon>Microbacteriaceae</taxon>
        <taxon>Microbacterium</taxon>
    </lineage>
</organism>
<feature type="transmembrane region" description="Helical" evidence="1">
    <location>
        <begin position="244"/>
        <end position="265"/>
    </location>
</feature>
<dbReference type="Proteomes" id="UP001324533">
    <property type="component" value="Chromosome"/>
</dbReference>
<accession>A0ABZ0V899</accession>
<evidence type="ECO:0000256" key="1">
    <source>
        <dbReference type="SAM" id="Phobius"/>
    </source>
</evidence>
<feature type="transmembrane region" description="Helical" evidence="1">
    <location>
        <begin position="197"/>
        <end position="224"/>
    </location>
</feature>
<feature type="domain" description="DUF1206" evidence="2">
    <location>
        <begin position="27"/>
        <end position="91"/>
    </location>
</feature>
<dbReference type="InterPro" id="IPR009597">
    <property type="entry name" value="DUF1206"/>
</dbReference>
<gene>
    <name evidence="3" type="ORF">T9R20_11620</name>
</gene>
<dbReference type="EMBL" id="CP139779">
    <property type="protein sequence ID" value="WQB69349.1"/>
    <property type="molecule type" value="Genomic_DNA"/>
</dbReference>
<feature type="transmembrane region" description="Helical" evidence="1">
    <location>
        <begin position="150"/>
        <end position="176"/>
    </location>
</feature>
<keyword evidence="1" id="KW-0812">Transmembrane</keyword>
<dbReference type="RefSeq" id="WP_322409468.1">
    <property type="nucleotide sequence ID" value="NZ_CP139779.1"/>
</dbReference>
<keyword evidence="1" id="KW-1133">Transmembrane helix</keyword>
<feature type="domain" description="DUF1206" evidence="2">
    <location>
        <begin position="201"/>
        <end position="269"/>
    </location>
</feature>
<feature type="transmembrane region" description="Helical" evidence="1">
    <location>
        <begin position="109"/>
        <end position="130"/>
    </location>
</feature>
<name>A0ABZ0V899_9MICO</name>
<protein>
    <submittedName>
        <fullName evidence="3">DUF1206 domain-containing protein</fullName>
    </submittedName>
</protein>
<evidence type="ECO:0000313" key="4">
    <source>
        <dbReference type="Proteomes" id="UP001324533"/>
    </source>
</evidence>